<dbReference type="Proteomes" id="UP000823775">
    <property type="component" value="Unassembled WGS sequence"/>
</dbReference>
<accession>A0ABS8VES9</accession>
<evidence type="ECO:0000313" key="1">
    <source>
        <dbReference type="EMBL" id="MCD9645785.1"/>
    </source>
</evidence>
<organism evidence="1 2">
    <name type="scientific">Datura stramonium</name>
    <name type="common">Jimsonweed</name>
    <name type="synonym">Common thornapple</name>
    <dbReference type="NCBI Taxonomy" id="4076"/>
    <lineage>
        <taxon>Eukaryota</taxon>
        <taxon>Viridiplantae</taxon>
        <taxon>Streptophyta</taxon>
        <taxon>Embryophyta</taxon>
        <taxon>Tracheophyta</taxon>
        <taxon>Spermatophyta</taxon>
        <taxon>Magnoliopsida</taxon>
        <taxon>eudicotyledons</taxon>
        <taxon>Gunneridae</taxon>
        <taxon>Pentapetalae</taxon>
        <taxon>asterids</taxon>
        <taxon>lamiids</taxon>
        <taxon>Solanales</taxon>
        <taxon>Solanaceae</taxon>
        <taxon>Solanoideae</taxon>
        <taxon>Datureae</taxon>
        <taxon>Datura</taxon>
    </lineage>
</organism>
<proteinExistence type="predicted"/>
<dbReference type="EMBL" id="JACEIK010004546">
    <property type="protein sequence ID" value="MCD9645785.1"/>
    <property type="molecule type" value="Genomic_DNA"/>
</dbReference>
<sequence>MGLDNPMDCVISSLCDTFRLSLDHLGPRVCIVVPYLCMLSAKIKALKSLGVNCKPRGYELSMCPILRMSSCITIKIRQSVPSLLSLGVLIESRASRVPLSPIHEVLGSNFTLPARMDKLTTKCLMNYCAHVTAKRPRVAPKRYREPPIKVQQAWGCYVTVRDQYTSVEILAHRAFKIEALKIERDMEVTKSQALVDLAGQSYFDDEGPTYTSEEELITTEMSNGSFDNDSDR</sequence>
<name>A0ABS8VES9_DATST</name>
<gene>
    <name evidence="1" type="ORF">HAX54_034986</name>
</gene>
<evidence type="ECO:0000313" key="2">
    <source>
        <dbReference type="Proteomes" id="UP000823775"/>
    </source>
</evidence>
<protein>
    <submittedName>
        <fullName evidence="1">Uncharacterized protein</fullName>
    </submittedName>
</protein>
<keyword evidence="2" id="KW-1185">Reference proteome</keyword>
<comment type="caution">
    <text evidence="1">The sequence shown here is derived from an EMBL/GenBank/DDBJ whole genome shotgun (WGS) entry which is preliminary data.</text>
</comment>
<reference evidence="1 2" key="1">
    <citation type="journal article" date="2021" name="BMC Genomics">
        <title>Datura genome reveals duplications of psychoactive alkaloid biosynthetic genes and high mutation rate following tissue culture.</title>
        <authorList>
            <person name="Rajewski A."/>
            <person name="Carter-House D."/>
            <person name="Stajich J."/>
            <person name="Litt A."/>
        </authorList>
    </citation>
    <scope>NUCLEOTIDE SEQUENCE [LARGE SCALE GENOMIC DNA]</scope>
    <source>
        <strain evidence="1">AR-01</strain>
    </source>
</reference>